<evidence type="ECO:0000313" key="2">
    <source>
        <dbReference type="Proteomes" id="UP001148838"/>
    </source>
</evidence>
<dbReference type="Proteomes" id="UP001148838">
    <property type="component" value="Unassembled WGS sequence"/>
</dbReference>
<reference evidence="1 2" key="1">
    <citation type="journal article" date="2022" name="Allergy">
        <title>Genome assembly and annotation of Periplaneta americana reveal a comprehensive cockroach allergen profile.</title>
        <authorList>
            <person name="Wang L."/>
            <person name="Xiong Q."/>
            <person name="Saelim N."/>
            <person name="Wang L."/>
            <person name="Nong W."/>
            <person name="Wan A.T."/>
            <person name="Shi M."/>
            <person name="Liu X."/>
            <person name="Cao Q."/>
            <person name="Hui J.H.L."/>
            <person name="Sookrung N."/>
            <person name="Leung T.F."/>
            <person name="Tungtrongchitr A."/>
            <person name="Tsui S.K.W."/>
        </authorList>
    </citation>
    <scope>NUCLEOTIDE SEQUENCE [LARGE SCALE GENOMIC DNA]</scope>
    <source>
        <strain evidence="1">PWHHKU_190912</strain>
    </source>
</reference>
<name>A0ABQ8S2Z6_PERAM</name>
<protein>
    <submittedName>
        <fullName evidence="1">Uncharacterized protein</fullName>
    </submittedName>
</protein>
<comment type="caution">
    <text evidence="1">The sequence shown here is derived from an EMBL/GenBank/DDBJ whole genome shotgun (WGS) entry which is preliminary data.</text>
</comment>
<evidence type="ECO:0000313" key="1">
    <source>
        <dbReference type="EMBL" id="KAJ4428383.1"/>
    </source>
</evidence>
<gene>
    <name evidence="1" type="ORF">ANN_24402</name>
</gene>
<dbReference type="EMBL" id="JAJSOF020000037">
    <property type="protein sequence ID" value="KAJ4428383.1"/>
    <property type="molecule type" value="Genomic_DNA"/>
</dbReference>
<organism evidence="1 2">
    <name type="scientific">Periplaneta americana</name>
    <name type="common">American cockroach</name>
    <name type="synonym">Blatta americana</name>
    <dbReference type="NCBI Taxonomy" id="6978"/>
    <lineage>
        <taxon>Eukaryota</taxon>
        <taxon>Metazoa</taxon>
        <taxon>Ecdysozoa</taxon>
        <taxon>Arthropoda</taxon>
        <taxon>Hexapoda</taxon>
        <taxon>Insecta</taxon>
        <taxon>Pterygota</taxon>
        <taxon>Neoptera</taxon>
        <taxon>Polyneoptera</taxon>
        <taxon>Dictyoptera</taxon>
        <taxon>Blattodea</taxon>
        <taxon>Blattoidea</taxon>
        <taxon>Blattidae</taxon>
        <taxon>Blattinae</taxon>
        <taxon>Periplaneta</taxon>
    </lineage>
</organism>
<sequence length="221" mass="24987">MEEEVERIVINIGIVSSDEECDEDDDRLGSSTDTADEGIQLVVQIKLRPLPRAYSYFWNKLRVYTVHDRKSKFNYGENETLSRAVVSWSKASCLRLALQNARWFNSSWWKKFSHEFSASVWDRCTPSIVMHLGTYDSVTLYSSGRQHSLKCAMGTRCCTVCTVGQQGEIESIPASSYGVHPSALRFPRVRETSTSVLCADDPCSTPLATYLHLQFASSFVF</sequence>
<keyword evidence="2" id="KW-1185">Reference proteome</keyword>
<proteinExistence type="predicted"/>
<accession>A0ABQ8S2Z6</accession>